<reference evidence="1" key="1">
    <citation type="submission" date="2006-10" db="EMBL/GenBank/DDBJ databases">
        <title>Complete sequence of Solibacter usitatus Ellin6076.</title>
        <authorList>
            <consortium name="US DOE Joint Genome Institute"/>
            <person name="Copeland A."/>
            <person name="Lucas S."/>
            <person name="Lapidus A."/>
            <person name="Barry K."/>
            <person name="Detter J.C."/>
            <person name="Glavina del Rio T."/>
            <person name="Hammon N."/>
            <person name="Israni S."/>
            <person name="Dalin E."/>
            <person name="Tice H."/>
            <person name="Pitluck S."/>
            <person name="Thompson L.S."/>
            <person name="Brettin T."/>
            <person name="Bruce D."/>
            <person name="Han C."/>
            <person name="Tapia R."/>
            <person name="Gilna P."/>
            <person name="Schmutz J."/>
            <person name="Larimer F."/>
            <person name="Land M."/>
            <person name="Hauser L."/>
            <person name="Kyrpides N."/>
            <person name="Mikhailova N."/>
            <person name="Janssen P.H."/>
            <person name="Kuske C.R."/>
            <person name="Richardson P."/>
        </authorList>
    </citation>
    <scope>NUCLEOTIDE SEQUENCE</scope>
    <source>
        <strain evidence="1">Ellin6076</strain>
    </source>
</reference>
<dbReference type="AlphaFoldDB" id="Q020T8"/>
<gene>
    <name evidence="1" type="ordered locus">Acid_3579</name>
</gene>
<protein>
    <submittedName>
        <fullName evidence="1">Uncharacterized protein</fullName>
    </submittedName>
</protein>
<dbReference type="InParanoid" id="Q020T8"/>
<name>Q020T8_SOLUE</name>
<dbReference type="STRING" id="234267.Acid_3579"/>
<dbReference type="HOGENOM" id="CLU_943020_0_0_0"/>
<organism evidence="1">
    <name type="scientific">Solibacter usitatus (strain Ellin6076)</name>
    <dbReference type="NCBI Taxonomy" id="234267"/>
    <lineage>
        <taxon>Bacteria</taxon>
        <taxon>Pseudomonadati</taxon>
        <taxon>Acidobacteriota</taxon>
        <taxon>Terriglobia</taxon>
        <taxon>Bryobacterales</taxon>
        <taxon>Solibacteraceae</taxon>
        <taxon>Candidatus Solibacter</taxon>
    </lineage>
</organism>
<proteinExistence type="predicted"/>
<accession>Q020T8</accession>
<evidence type="ECO:0000313" key="1">
    <source>
        <dbReference type="EMBL" id="ABJ84551.1"/>
    </source>
</evidence>
<dbReference type="KEGG" id="sus:Acid_3579"/>
<sequence length="295" mass="30323">MGDVLGKNSLFTGIAKAAFLTLFVAVITAPNAWGTYIIFGQSATTVSTGAQVHPQATFTFDTTAHTIEIELLNLQQNAGGVIQLISGIEFTLSNYSGLVGGSVPVATDFSLVSLGNGGVPTVSTGVAGWAFQSLTTTTMTLCAICNPAVTVATPDAGPSKLILGGPDPATGLADTYSNANGSMLNSGHNPFILGSGDTYSAGSTLGPAAKSTPTWVLSVPNITAATTVSSVTFHFNTTYSTTADYEVDNFGYTPEPESNILMITGLGMVLLAGGARRYRNRRSLVPALPKTPTVT</sequence>
<dbReference type="EMBL" id="CP000473">
    <property type="protein sequence ID" value="ABJ84551.1"/>
    <property type="molecule type" value="Genomic_DNA"/>
</dbReference>